<dbReference type="Proteomes" id="UP000323011">
    <property type="component" value="Unassembled WGS sequence"/>
</dbReference>
<feature type="chain" id="PRO_5022796025" description="DUF218 domain-containing protein" evidence="1">
    <location>
        <begin position="17"/>
        <end position="270"/>
    </location>
</feature>
<keyword evidence="4" id="KW-1185">Reference proteome</keyword>
<evidence type="ECO:0000313" key="4">
    <source>
        <dbReference type="Proteomes" id="UP000323011"/>
    </source>
</evidence>
<evidence type="ECO:0000259" key="2">
    <source>
        <dbReference type="Pfam" id="PF02698"/>
    </source>
</evidence>
<dbReference type="Gene3D" id="3.40.50.620">
    <property type="entry name" value="HUPs"/>
    <property type="match status" value="1"/>
</dbReference>
<dbReference type="AlphaFoldDB" id="A0A5A8CMK0"/>
<dbReference type="EMBL" id="VLTN01000012">
    <property type="protein sequence ID" value="KAA0154326.1"/>
    <property type="molecule type" value="Genomic_DNA"/>
</dbReference>
<dbReference type="Pfam" id="PF02698">
    <property type="entry name" value="DUF218"/>
    <property type="match status" value="1"/>
</dbReference>
<organism evidence="3 4">
    <name type="scientific">Cafeteria roenbergensis</name>
    <name type="common">Marine flagellate</name>
    <dbReference type="NCBI Taxonomy" id="33653"/>
    <lineage>
        <taxon>Eukaryota</taxon>
        <taxon>Sar</taxon>
        <taxon>Stramenopiles</taxon>
        <taxon>Bigyra</taxon>
        <taxon>Opalozoa</taxon>
        <taxon>Bicosoecida</taxon>
        <taxon>Cafeteriaceae</taxon>
        <taxon>Cafeteria</taxon>
    </lineage>
</organism>
<proteinExistence type="predicted"/>
<dbReference type="PROSITE" id="PS51257">
    <property type="entry name" value="PROKAR_LIPOPROTEIN"/>
    <property type="match status" value="1"/>
</dbReference>
<keyword evidence="1" id="KW-0732">Signal</keyword>
<protein>
    <recommendedName>
        <fullName evidence="2">DUF218 domain-containing protein</fullName>
    </recommendedName>
</protein>
<sequence length="270" mass="28344">MVRLLVGALGVAAAAACSLPTADVMVVLGAQLVSNSSGAIVPGLSGDCRSSGAAMLYNYLDGKTPIVTSGGYLIGVRYEIVNNSILVPPNSTFASYATARNYASEAFVLKQNMVQGVGPGVSVPPSAVIVEEDAASTAENALAAGAMLGQRLAQYTFHKPSLCQAVVTSLYHMPRAMDDFEQADSTNSQVAAYAEDWVALIPPTPQRDWIPILRSYYSSPIGGHQYNVTLLGEILEARRGGDLSRSVAELVPSAQLDTSLGTPAHETRLL</sequence>
<reference evidence="3 4" key="1">
    <citation type="submission" date="2019-07" db="EMBL/GenBank/DDBJ databases">
        <title>Genomes of Cafeteria roenbergensis.</title>
        <authorList>
            <person name="Fischer M.G."/>
            <person name="Hackl T."/>
            <person name="Roman M."/>
        </authorList>
    </citation>
    <scope>NUCLEOTIDE SEQUENCE [LARGE SCALE GENOMIC DNA]</scope>
    <source>
        <strain evidence="3 4">BVI</strain>
    </source>
</reference>
<dbReference type="CDD" id="cd06259">
    <property type="entry name" value="YdcF-like"/>
    <property type="match status" value="1"/>
</dbReference>
<accession>A0A5A8CMK0</accession>
<dbReference type="InterPro" id="IPR014729">
    <property type="entry name" value="Rossmann-like_a/b/a_fold"/>
</dbReference>
<gene>
    <name evidence="3" type="ORF">FNF29_02546</name>
</gene>
<feature type="domain" description="DUF218" evidence="2">
    <location>
        <begin position="23"/>
        <end position="209"/>
    </location>
</feature>
<evidence type="ECO:0000313" key="3">
    <source>
        <dbReference type="EMBL" id="KAA0154326.1"/>
    </source>
</evidence>
<evidence type="ECO:0000256" key="1">
    <source>
        <dbReference type="SAM" id="SignalP"/>
    </source>
</evidence>
<feature type="signal peptide" evidence="1">
    <location>
        <begin position="1"/>
        <end position="16"/>
    </location>
</feature>
<comment type="caution">
    <text evidence="3">The sequence shown here is derived from an EMBL/GenBank/DDBJ whole genome shotgun (WGS) entry which is preliminary data.</text>
</comment>
<name>A0A5A8CMK0_CAFRO</name>
<dbReference type="InterPro" id="IPR003848">
    <property type="entry name" value="DUF218"/>
</dbReference>